<accession>A0AAV7IL38</accession>
<dbReference type="AlphaFoldDB" id="A0AAV7IL38"/>
<dbReference type="EMBL" id="JAHXZJ010001119">
    <property type="protein sequence ID" value="KAH0553524.1"/>
    <property type="molecule type" value="Genomic_DNA"/>
</dbReference>
<sequence length="99" mass="11150">MKSGFFPLGYNTDESCSIISPGKHKVCELSAKFKSQLFSSRGCGRRSGELKGAAKTTQMKPFPVIQVQDHRLPFRPNFPMLIRKANPRIFGPRTSMVIY</sequence>
<keyword evidence="2" id="KW-1185">Reference proteome</keyword>
<protein>
    <submittedName>
        <fullName evidence="1">Uncharacterized protein</fullName>
    </submittedName>
</protein>
<evidence type="ECO:0000313" key="2">
    <source>
        <dbReference type="Proteomes" id="UP000826195"/>
    </source>
</evidence>
<evidence type="ECO:0000313" key="1">
    <source>
        <dbReference type="EMBL" id="KAH0553524.1"/>
    </source>
</evidence>
<gene>
    <name evidence="1" type="ORF">KQX54_001931</name>
</gene>
<dbReference type="Proteomes" id="UP000826195">
    <property type="component" value="Unassembled WGS sequence"/>
</dbReference>
<organism evidence="1 2">
    <name type="scientific">Cotesia glomerata</name>
    <name type="common">Lepidopteran parasitic wasp</name>
    <name type="synonym">Apanteles glomeratus</name>
    <dbReference type="NCBI Taxonomy" id="32391"/>
    <lineage>
        <taxon>Eukaryota</taxon>
        <taxon>Metazoa</taxon>
        <taxon>Ecdysozoa</taxon>
        <taxon>Arthropoda</taxon>
        <taxon>Hexapoda</taxon>
        <taxon>Insecta</taxon>
        <taxon>Pterygota</taxon>
        <taxon>Neoptera</taxon>
        <taxon>Endopterygota</taxon>
        <taxon>Hymenoptera</taxon>
        <taxon>Apocrita</taxon>
        <taxon>Ichneumonoidea</taxon>
        <taxon>Braconidae</taxon>
        <taxon>Microgastrinae</taxon>
        <taxon>Cotesia</taxon>
    </lineage>
</organism>
<comment type="caution">
    <text evidence="1">The sequence shown here is derived from an EMBL/GenBank/DDBJ whole genome shotgun (WGS) entry which is preliminary data.</text>
</comment>
<reference evidence="1 2" key="1">
    <citation type="journal article" date="2021" name="J. Hered.">
        <title>A chromosome-level genome assembly of the parasitoid wasp, Cotesia glomerata (Hymenoptera: Braconidae).</title>
        <authorList>
            <person name="Pinto B.J."/>
            <person name="Weis J.J."/>
            <person name="Gamble T."/>
            <person name="Ode P.J."/>
            <person name="Paul R."/>
            <person name="Zaspel J.M."/>
        </authorList>
    </citation>
    <scope>NUCLEOTIDE SEQUENCE [LARGE SCALE GENOMIC DNA]</scope>
    <source>
        <strain evidence="1">CgM1</strain>
    </source>
</reference>
<proteinExistence type="predicted"/>
<name>A0AAV7IL38_COTGL</name>